<name>A0ABQ6IDB5_9MICO</name>
<sequence length="76" mass="7735">MSTASPIIDITVEGMTCNGCANKVRGAIGALDGVAAVEVDHESGLTRVTPDGTVPADDLEFALDEAVEGVGYRVVS</sequence>
<dbReference type="SUPFAM" id="SSF55008">
    <property type="entry name" value="HMA, heavy metal-associated domain"/>
    <property type="match status" value="1"/>
</dbReference>
<organism evidence="2 3">
    <name type="scientific">Demequina litorisediminis</name>
    <dbReference type="NCBI Taxonomy" id="1849022"/>
    <lineage>
        <taxon>Bacteria</taxon>
        <taxon>Bacillati</taxon>
        <taxon>Actinomycetota</taxon>
        <taxon>Actinomycetes</taxon>
        <taxon>Micrococcales</taxon>
        <taxon>Demequinaceae</taxon>
        <taxon>Demequina</taxon>
    </lineage>
</organism>
<gene>
    <name evidence="2" type="ORF">GCM10025876_16100</name>
</gene>
<keyword evidence="3" id="KW-1185">Reference proteome</keyword>
<dbReference type="Gene3D" id="3.30.70.100">
    <property type="match status" value="1"/>
</dbReference>
<dbReference type="Proteomes" id="UP001157125">
    <property type="component" value="Unassembled WGS sequence"/>
</dbReference>
<dbReference type="CDD" id="cd00371">
    <property type="entry name" value="HMA"/>
    <property type="match status" value="1"/>
</dbReference>
<dbReference type="PROSITE" id="PS50846">
    <property type="entry name" value="HMA_2"/>
    <property type="match status" value="1"/>
</dbReference>
<dbReference type="InterPro" id="IPR006121">
    <property type="entry name" value="HMA_dom"/>
</dbReference>
<evidence type="ECO:0000313" key="3">
    <source>
        <dbReference type="Proteomes" id="UP001157125"/>
    </source>
</evidence>
<evidence type="ECO:0000259" key="1">
    <source>
        <dbReference type="PROSITE" id="PS50846"/>
    </source>
</evidence>
<evidence type="ECO:0000313" key="2">
    <source>
        <dbReference type="EMBL" id="GMA35406.1"/>
    </source>
</evidence>
<dbReference type="EMBL" id="BSUN01000001">
    <property type="protein sequence ID" value="GMA35406.1"/>
    <property type="molecule type" value="Genomic_DNA"/>
</dbReference>
<comment type="caution">
    <text evidence="2">The sequence shown here is derived from an EMBL/GenBank/DDBJ whole genome shotgun (WGS) entry which is preliminary data.</text>
</comment>
<accession>A0ABQ6IDB5</accession>
<feature type="domain" description="HMA" evidence="1">
    <location>
        <begin position="6"/>
        <end position="75"/>
    </location>
</feature>
<dbReference type="RefSeq" id="WP_284327965.1">
    <property type="nucleotide sequence ID" value="NZ_BSUN01000001.1"/>
</dbReference>
<protein>
    <submittedName>
        <fullName evidence="2">Metal-binding protein</fullName>
    </submittedName>
</protein>
<proteinExistence type="predicted"/>
<reference evidence="3" key="1">
    <citation type="journal article" date="2019" name="Int. J. Syst. Evol. Microbiol.">
        <title>The Global Catalogue of Microorganisms (GCM) 10K type strain sequencing project: providing services to taxonomists for standard genome sequencing and annotation.</title>
        <authorList>
            <consortium name="The Broad Institute Genomics Platform"/>
            <consortium name="The Broad Institute Genome Sequencing Center for Infectious Disease"/>
            <person name="Wu L."/>
            <person name="Ma J."/>
        </authorList>
    </citation>
    <scope>NUCLEOTIDE SEQUENCE [LARGE SCALE GENOMIC DNA]</scope>
    <source>
        <strain evidence="3">NBRC 112299</strain>
    </source>
</reference>
<dbReference type="Pfam" id="PF00403">
    <property type="entry name" value="HMA"/>
    <property type="match status" value="1"/>
</dbReference>
<dbReference type="InterPro" id="IPR036163">
    <property type="entry name" value="HMA_dom_sf"/>
</dbReference>